<feature type="region of interest" description="Disordered" evidence="1">
    <location>
        <begin position="37"/>
        <end position="81"/>
    </location>
</feature>
<protein>
    <submittedName>
        <fullName evidence="2">Uncharacterized protein</fullName>
    </submittedName>
</protein>
<feature type="compositionally biased region" description="Basic and acidic residues" evidence="1">
    <location>
        <begin position="40"/>
        <end position="81"/>
    </location>
</feature>
<dbReference type="EMBL" id="JAGKHQ010000010">
    <property type="protein sequence ID" value="KAG7506257.1"/>
    <property type="molecule type" value="Genomic_DNA"/>
</dbReference>
<proteinExistence type="predicted"/>
<evidence type="ECO:0000313" key="2">
    <source>
        <dbReference type="EMBL" id="KAG7506257.1"/>
    </source>
</evidence>
<comment type="caution">
    <text evidence="2">The sequence shown here is derived from an EMBL/GenBank/DDBJ whole genome shotgun (WGS) entry which is preliminary data.</text>
</comment>
<name>A0AAV6RL00_SOLSE</name>
<reference evidence="2 3" key="1">
    <citation type="journal article" date="2021" name="Sci. Rep.">
        <title>Chromosome anchoring in Senegalese sole (Solea senegalensis) reveals sex-associated markers and genome rearrangements in flatfish.</title>
        <authorList>
            <person name="Guerrero-Cozar I."/>
            <person name="Gomez-Garrido J."/>
            <person name="Berbel C."/>
            <person name="Martinez-Blanch J.F."/>
            <person name="Alioto T."/>
            <person name="Claros M.G."/>
            <person name="Gagnaire P.A."/>
            <person name="Manchado M."/>
        </authorList>
    </citation>
    <scope>NUCLEOTIDE SEQUENCE [LARGE SCALE GENOMIC DNA]</scope>
    <source>
        <strain evidence="2">Sse05_10M</strain>
    </source>
</reference>
<sequence>METTDSVLPPYSEGNEKNTSTEEGLTACVEAKDLCSSQIEKSEDNGSMGKRDKVDVEGKEPCSLHTESEKDASHEKVMTVL</sequence>
<dbReference type="Proteomes" id="UP000693946">
    <property type="component" value="Linkage Group LG18"/>
</dbReference>
<keyword evidence="3" id="KW-1185">Reference proteome</keyword>
<feature type="region of interest" description="Disordered" evidence="1">
    <location>
        <begin position="1"/>
        <end position="23"/>
    </location>
</feature>
<accession>A0AAV6RL00</accession>
<evidence type="ECO:0000313" key="3">
    <source>
        <dbReference type="Proteomes" id="UP000693946"/>
    </source>
</evidence>
<dbReference type="AlphaFoldDB" id="A0AAV6RL00"/>
<evidence type="ECO:0000256" key="1">
    <source>
        <dbReference type="SAM" id="MobiDB-lite"/>
    </source>
</evidence>
<gene>
    <name evidence="2" type="ORF">JOB18_000473</name>
</gene>
<organism evidence="2 3">
    <name type="scientific">Solea senegalensis</name>
    <name type="common">Senegalese sole</name>
    <dbReference type="NCBI Taxonomy" id="28829"/>
    <lineage>
        <taxon>Eukaryota</taxon>
        <taxon>Metazoa</taxon>
        <taxon>Chordata</taxon>
        <taxon>Craniata</taxon>
        <taxon>Vertebrata</taxon>
        <taxon>Euteleostomi</taxon>
        <taxon>Actinopterygii</taxon>
        <taxon>Neopterygii</taxon>
        <taxon>Teleostei</taxon>
        <taxon>Neoteleostei</taxon>
        <taxon>Acanthomorphata</taxon>
        <taxon>Carangaria</taxon>
        <taxon>Pleuronectiformes</taxon>
        <taxon>Pleuronectoidei</taxon>
        <taxon>Soleidae</taxon>
        <taxon>Solea</taxon>
    </lineage>
</organism>